<evidence type="ECO:0000256" key="6">
    <source>
        <dbReference type="ARBA" id="ARBA00022884"/>
    </source>
</evidence>
<keyword evidence="5" id="KW-0378">Hydrolase</keyword>
<organism evidence="8 9">
    <name type="scientific">Methylobacterium marchantiae</name>
    <dbReference type="NCBI Taxonomy" id="600331"/>
    <lineage>
        <taxon>Bacteria</taxon>
        <taxon>Pseudomonadati</taxon>
        <taxon>Pseudomonadota</taxon>
        <taxon>Alphaproteobacteria</taxon>
        <taxon>Hyphomicrobiales</taxon>
        <taxon>Methylobacteriaceae</taxon>
        <taxon>Methylobacterium</taxon>
    </lineage>
</organism>
<dbReference type="SUPFAM" id="SSF54786">
    <property type="entry name" value="YcfA/nrd intein domain"/>
    <property type="match status" value="1"/>
</dbReference>
<comment type="similarity">
    <text evidence="1">Belongs to the HicA mRNA interferase family.</text>
</comment>
<gene>
    <name evidence="8" type="ORF">ACFQ4G_15655</name>
</gene>
<evidence type="ECO:0000256" key="5">
    <source>
        <dbReference type="ARBA" id="ARBA00022801"/>
    </source>
</evidence>
<dbReference type="EMBL" id="JBHTND010000022">
    <property type="protein sequence ID" value="MFD1303009.1"/>
    <property type="molecule type" value="Genomic_DNA"/>
</dbReference>
<proteinExistence type="inferred from homology"/>
<evidence type="ECO:0000256" key="3">
    <source>
        <dbReference type="ARBA" id="ARBA00022722"/>
    </source>
</evidence>
<keyword evidence="4" id="KW-0255">Endonuclease</keyword>
<dbReference type="Gene3D" id="3.30.920.30">
    <property type="entry name" value="Hypothetical protein"/>
    <property type="match status" value="1"/>
</dbReference>
<evidence type="ECO:0000256" key="2">
    <source>
        <dbReference type="ARBA" id="ARBA00022649"/>
    </source>
</evidence>
<keyword evidence="7" id="KW-0346">Stress response</keyword>
<evidence type="ECO:0000313" key="8">
    <source>
        <dbReference type="EMBL" id="MFD1303009.1"/>
    </source>
</evidence>
<dbReference type="Proteomes" id="UP001597176">
    <property type="component" value="Unassembled WGS sequence"/>
</dbReference>
<dbReference type="InterPro" id="IPR038570">
    <property type="entry name" value="HicA_sf"/>
</dbReference>
<comment type="caution">
    <text evidence="8">The sequence shown here is derived from an EMBL/GenBank/DDBJ whole genome shotgun (WGS) entry which is preliminary data.</text>
</comment>
<protein>
    <submittedName>
        <fullName evidence="8">Type II toxin-antitoxin system HicA family toxin</fullName>
    </submittedName>
</protein>
<keyword evidence="2" id="KW-1277">Toxin-antitoxin system</keyword>
<name>A0ABW3X331_9HYPH</name>
<evidence type="ECO:0000256" key="7">
    <source>
        <dbReference type="ARBA" id="ARBA00023016"/>
    </source>
</evidence>
<sequence length="68" mass="7612">MPPRTFDLDIRAIRKRLDGEGWTVRVATGDHDVYKHPQKPGRIPVPRGRGDLPLGTARNIARSAGWLV</sequence>
<dbReference type="Pfam" id="PF07927">
    <property type="entry name" value="HicA_toxin"/>
    <property type="match status" value="1"/>
</dbReference>
<evidence type="ECO:0000256" key="1">
    <source>
        <dbReference type="ARBA" id="ARBA00006620"/>
    </source>
</evidence>
<dbReference type="InterPro" id="IPR012933">
    <property type="entry name" value="HicA_mRNA_interferase"/>
</dbReference>
<accession>A0ABW3X331</accession>
<keyword evidence="6" id="KW-0694">RNA-binding</keyword>
<evidence type="ECO:0000313" key="9">
    <source>
        <dbReference type="Proteomes" id="UP001597176"/>
    </source>
</evidence>
<reference evidence="9" key="1">
    <citation type="journal article" date="2019" name="Int. J. Syst. Evol. Microbiol.">
        <title>The Global Catalogue of Microorganisms (GCM) 10K type strain sequencing project: providing services to taxonomists for standard genome sequencing and annotation.</title>
        <authorList>
            <consortium name="The Broad Institute Genomics Platform"/>
            <consortium name="The Broad Institute Genome Sequencing Center for Infectious Disease"/>
            <person name="Wu L."/>
            <person name="Ma J."/>
        </authorList>
    </citation>
    <scope>NUCLEOTIDE SEQUENCE [LARGE SCALE GENOMIC DNA]</scope>
    <source>
        <strain evidence="9">CCUG 56108</strain>
    </source>
</reference>
<keyword evidence="9" id="KW-1185">Reference proteome</keyword>
<evidence type="ECO:0000256" key="4">
    <source>
        <dbReference type="ARBA" id="ARBA00022759"/>
    </source>
</evidence>
<keyword evidence="3" id="KW-0540">Nuclease</keyword>
<dbReference type="RefSeq" id="WP_238204732.1">
    <property type="nucleotide sequence ID" value="NZ_JBHTND010000022.1"/>
</dbReference>